<dbReference type="STRING" id="1121884.SAMN02745131_03022"/>
<reference evidence="3 4" key="1">
    <citation type="submission" date="2016-11" db="EMBL/GenBank/DDBJ databases">
        <authorList>
            <person name="Jaros S."/>
            <person name="Januszkiewicz K."/>
            <person name="Wedrychowicz H."/>
        </authorList>
    </citation>
    <scope>NUCLEOTIDE SEQUENCE [LARGE SCALE GENOMIC DNA]</scope>
    <source>
        <strain evidence="3 4">DSM 18119</strain>
    </source>
</reference>
<evidence type="ECO:0000256" key="1">
    <source>
        <dbReference type="SAM" id="SignalP"/>
    </source>
</evidence>
<dbReference type="AlphaFoldDB" id="A0A1M5CTU7"/>
<evidence type="ECO:0000259" key="2">
    <source>
        <dbReference type="Pfam" id="PF04264"/>
    </source>
</evidence>
<proteinExistence type="predicted"/>
<feature type="chain" id="PRO_5012883611" evidence="1">
    <location>
        <begin position="21"/>
        <end position="184"/>
    </location>
</feature>
<dbReference type="PANTHER" id="PTHR34406">
    <property type="entry name" value="PROTEIN YCEI"/>
    <property type="match status" value="1"/>
</dbReference>
<dbReference type="InterPro" id="IPR036761">
    <property type="entry name" value="TTHA0802/YceI-like_sf"/>
</dbReference>
<evidence type="ECO:0000313" key="3">
    <source>
        <dbReference type="EMBL" id="SHF58151.1"/>
    </source>
</evidence>
<dbReference type="PANTHER" id="PTHR34406:SF1">
    <property type="entry name" value="PROTEIN YCEI"/>
    <property type="match status" value="1"/>
</dbReference>
<gene>
    <name evidence="3" type="ORF">SAMN02745131_03022</name>
</gene>
<name>A0A1M5CTU7_9BACT</name>
<feature type="domain" description="Lipid/polyisoprenoid-binding YceI-like" evidence="2">
    <location>
        <begin position="24"/>
        <end position="177"/>
    </location>
</feature>
<sequence>MLKFKCLIVIAFILSVNAQAQDKFYTKTGKIEFSSKAPMEDIEAKNKTLAGLLDTKTGMMQFSVLMKGFEFPKALMQEHFNENYIESDKYPRGDFKGSISNNKDINYTVDGTYPAEVIGKLTLHGVTRDLKTKGTVKVENGKVQTNATFNVLLSDYQIKIPSVVKEKLSNNIVVMVECKMDPLK</sequence>
<dbReference type="InterPro" id="IPR007372">
    <property type="entry name" value="Lipid/polyisoprenoid-bd_YceI"/>
</dbReference>
<keyword evidence="1" id="KW-0732">Signal</keyword>
<accession>A0A1M5CTU7</accession>
<dbReference type="EMBL" id="FQUU01000013">
    <property type="protein sequence ID" value="SHF58151.1"/>
    <property type="molecule type" value="Genomic_DNA"/>
</dbReference>
<evidence type="ECO:0000313" key="4">
    <source>
        <dbReference type="Proteomes" id="UP000184048"/>
    </source>
</evidence>
<dbReference type="Pfam" id="PF04264">
    <property type="entry name" value="YceI"/>
    <property type="match status" value="1"/>
</dbReference>
<organism evidence="3 4">
    <name type="scientific">Flavisolibacter ginsengisoli DSM 18119</name>
    <dbReference type="NCBI Taxonomy" id="1121884"/>
    <lineage>
        <taxon>Bacteria</taxon>
        <taxon>Pseudomonadati</taxon>
        <taxon>Bacteroidota</taxon>
        <taxon>Chitinophagia</taxon>
        <taxon>Chitinophagales</taxon>
        <taxon>Chitinophagaceae</taxon>
        <taxon>Flavisolibacter</taxon>
    </lineage>
</organism>
<dbReference type="SUPFAM" id="SSF101874">
    <property type="entry name" value="YceI-like"/>
    <property type="match status" value="1"/>
</dbReference>
<keyword evidence="4" id="KW-1185">Reference proteome</keyword>
<dbReference type="RefSeq" id="WP_072836165.1">
    <property type="nucleotide sequence ID" value="NZ_FQUU01000013.1"/>
</dbReference>
<feature type="signal peptide" evidence="1">
    <location>
        <begin position="1"/>
        <end position="20"/>
    </location>
</feature>
<dbReference type="Gene3D" id="2.40.128.110">
    <property type="entry name" value="Lipid/polyisoprenoid-binding, YceI-like"/>
    <property type="match status" value="1"/>
</dbReference>
<protein>
    <submittedName>
        <fullName evidence="3">YceI-like domain-containing protein</fullName>
    </submittedName>
</protein>
<dbReference type="Proteomes" id="UP000184048">
    <property type="component" value="Unassembled WGS sequence"/>
</dbReference>